<keyword evidence="2" id="KW-1185">Reference proteome</keyword>
<proteinExistence type="predicted"/>
<dbReference type="EnsemblMetazoa" id="AMEC010357-RA">
    <property type="protein sequence ID" value="AMEC010357-PA"/>
    <property type="gene ID" value="AMEC010357"/>
</dbReference>
<sequence length="143" mass="15938">MATGETDRVLSTATEQLVYAVQPQTPTALRPVLVACWWVGGDGASAIIEPVNLYHHGLPSAGRRISRSVLRDRRLSVQCSAVGIGFTQLPESYNSQFIATKGNTNDCLKTVLWCISKEHFLRRFTHKLHCMLLLCVQYCFQAT</sequence>
<dbReference type="AlphaFoldDB" id="A0A182TY05"/>
<name>A0A182TY05_9DIPT</name>
<evidence type="ECO:0000313" key="1">
    <source>
        <dbReference type="EnsemblMetazoa" id="AMEC010357-PA"/>
    </source>
</evidence>
<accession>A0A182TY05</accession>
<dbReference type="Proteomes" id="UP000075902">
    <property type="component" value="Unassembled WGS sequence"/>
</dbReference>
<reference evidence="2" key="1">
    <citation type="submission" date="2014-01" db="EMBL/GenBank/DDBJ databases">
        <title>The Genome Sequence of Anopheles melas CM1001059_A (V2).</title>
        <authorList>
            <consortium name="The Broad Institute Genomics Platform"/>
            <person name="Neafsey D.E."/>
            <person name="Besansky N."/>
            <person name="Howell P."/>
            <person name="Walton C."/>
            <person name="Young S.K."/>
            <person name="Zeng Q."/>
            <person name="Gargeya S."/>
            <person name="Fitzgerald M."/>
            <person name="Haas B."/>
            <person name="Abouelleil A."/>
            <person name="Allen A.W."/>
            <person name="Alvarado L."/>
            <person name="Arachchi H.M."/>
            <person name="Berlin A.M."/>
            <person name="Chapman S.B."/>
            <person name="Gainer-Dewar J."/>
            <person name="Goldberg J."/>
            <person name="Griggs A."/>
            <person name="Gujja S."/>
            <person name="Hansen M."/>
            <person name="Howarth C."/>
            <person name="Imamovic A."/>
            <person name="Ireland A."/>
            <person name="Larimer J."/>
            <person name="McCowan C."/>
            <person name="Murphy C."/>
            <person name="Pearson M."/>
            <person name="Poon T.W."/>
            <person name="Priest M."/>
            <person name="Roberts A."/>
            <person name="Saif S."/>
            <person name="Shea T."/>
            <person name="Sisk P."/>
            <person name="Sykes S."/>
            <person name="Wortman J."/>
            <person name="Nusbaum C."/>
            <person name="Birren B."/>
        </authorList>
    </citation>
    <scope>NUCLEOTIDE SEQUENCE [LARGE SCALE GENOMIC DNA]</scope>
    <source>
        <strain evidence="2">CM1001059</strain>
    </source>
</reference>
<protein>
    <submittedName>
        <fullName evidence="1">Uncharacterized protein</fullName>
    </submittedName>
</protein>
<dbReference type="VEuPathDB" id="VectorBase:AMEC010357"/>
<organism evidence="1 2">
    <name type="scientific">Anopheles melas</name>
    <dbReference type="NCBI Taxonomy" id="34690"/>
    <lineage>
        <taxon>Eukaryota</taxon>
        <taxon>Metazoa</taxon>
        <taxon>Ecdysozoa</taxon>
        <taxon>Arthropoda</taxon>
        <taxon>Hexapoda</taxon>
        <taxon>Insecta</taxon>
        <taxon>Pterygota</taxon>
        <taxon>Neoptera</taxon>
        <taxon>Endopterygota</taxon>
        <taxon>Diptera</taxon>
        <taxon>Nematocera</taxon>
        <taxon>Culicoidea</taxon>
        <taxon>Culicidae</taxon>
        <taxon>Anophelinae</taxon>
        <taxon>Anopheles</taxon>
    </lineage>
</organism>
<reference evidence="1" key="2">
    <citation type="submission" date="2020-05" db="UniProtKB">
        <authorList>
            <consortium name="EnsemblMetazoa"/>
        </authorList>
    </citation>
    <scope>IDENTIFICATION</scope>
    <source>
        <strain evidence="1">CM1001059</strain>
    </source>
</reference>
<evidence type="ECO:0000313" key="2">
    <source>
        <dbReference type="Proteomes" id="UP000075902"/>
    </source>
</evidence>